<protein>
    <recommendedName>
        <fullName evidence="3">CCHC-type domain-containing protein</fullName>
    </recommendedName>
</protein>
<dbReference type="PANTHER" id="PTHR45823">
    <property type="entry name" value="T-SNARE COILED-COIL HOMOLOGY DOMAIN-CONTAINING PROTEIN"/>
    <property type="match status" value="1"/>
</dbReference>
<gene>
    <name evidence="4" type="primary">NCL1_43423</name>
    <name evidence="4" type="ORF">TNCV_1364041</name>
</gene>
<dbReference type="PROSITE" id="PS50158">
    <property type="entry name" value="ZF_CCHC"/>
    <property type="match status" value="1"/>
</dbReference>
<keyword evidence="1" id="KW-0862">Zinc</keyword>
<evidence type="ECO:0000313" key="4">
    <source>
        <dbReference type="EMBL" id="GFY00999.1"/>
    </source>
</evidence>
<dbReference type="GO" id="GO:0003676">
    <property type="term" value="F:nucleic acid binding"/>
    <property type="evidence" value="ECO:0007669"/>
    <property type="project" value="InterPro"/>
</dbReference>
<dbReference type="InterPro" id="IPR036875">
    <property type="entry name" value="Znf_CCHC_sf"/>
</dbReference>
<dbReference type="AlphaFoldDB" id="A0A8X6VB29"/>
<dbReference type="SUPFAM" id="SSF57756">
    <property type="entry name" value="Retrovirus zinc finger-like domains"/>
    <property type="match status" value="1"/>
</dbReference>
<dbReference type="Proteomes" id="UP000887159">
    <property type="component" value="Unassembled WGS sequence"/>
</dbReference>
<evidence type="ECO:0000313" key="5">
    <source>
        <dbReference type="Proteomes" id="UP000887159"/>
    </source>
</evidence>
<dbReference type="PANTHER" id="PTHR45823:SF1">
    <property type="entry name" value="T-SNARE COILED-COIL HOMOLOGY DOMAIN-CONTAINING PROTEIN"/>
    <property type="match status" value="1"/>
</dbReference>
<name>A0A8X6VB29_TRICX</name>
<dbReference type="InterPro" id="IPR001878">
    <property type="entry name" value="Znf_CCHC"/>
</dbReference>
<evidence type="ECO:0000256" key="1">
    <source>
        <dbReference type="PROSITE-ProRule" id="PRU00047"/>
    </source>
</evidence>
<keyword evidence="1" id="KW-0479">Metal-binding</keyword>
<accession>A0A8X6VB29</accession>
<sequence>MQKSQEETQNELKEGMQKKGLENVQQCHEEKIAIVEEKIKKKVEQVEKKYEVAGNFSLILQRVEDLEKKFLVSGNKNESKILPSSPVPVSISPVHVTASTVSVKLSTYDGKTEWEVYKTQFSIISEANGWTEGVKACQLAASLREAAEILQTLPETERLNLNSLYNALDLRFSQKYSKVYARLQMKTRLQKTGESLQEYASEVERLANLAFSDHSATVREAISLEYFVDSLKDGEIKKAVRMADVQDLKSVLLYALKLEAATQASRQDRQSIRGATVTAHEPCESRLLKEMEKLKEEMQTIKTGILHHNKRNFKCWGCGGTGHPRRTCPRSRKNENTVSSSYQEN</sequence>
<dbReference type="EMBL" id="BMAU01021224">
    <property type="protein sequence ID" value="GFY00999.1"/>
    <property type="molecule type" value="Genomic_DNA"/>
</dbReference>
<evidence type="ECO:0000256" key="2">
    <source>
        <dbReference type="SAM" id="MobiDB-lite"/>
    </source>
</evidence>
<organism evidence="4 5">
    <name type="scientific">Trichonephila clavipes</name>
    <name type="common">Golden silk orbweaver</name>
    <name type="synonym">Nephila clavipes</name>
    <dbReference type="NCBI Taxonomy" id="2585209"/>
    <lineage>
        <taxon>Eukaryota</taxon>
        <taxon>Metazoa</taxon>
        <taxon>Ecdysozoa</taxon>
        <taxon>Arthropoda</taxon>
        <taxon>Chelicerata</taxon>
        <taxon>Arachnida</taxon>
        <taxon>Araneae</taxon>
        <taxon>Araneomorphae</taxon>
        <taxon>Entelegynae</taxon>
        <taxon>Araneoidea</taxon>
        <taxon>Nephilidae</taxon>
        <taxon>Trichonephila</taxon>
    </lineage>
</organism>
<feature type="region of interest" description="Disordered" evidence="2">
    <location>
        <begin position="323"/>
        <end position="345"/>
    </location>
</feature>
<reference evidence="4" key="1">
    <citation type="submission" date="2020-08" db="EMBL/GenBank/DDBJ databases">
        <title>Multicomponent nature underlies the extraordinary mechanical properties of spider dragline silk.</title>
        <authorList>
            <person name="Kono N."/>
            <person name="Nakamura H."/>
            <person name="Mori M."/>
            <person name="Yoshida Y."/>
            <person name="Ohtoshi R."/>
            <person name="Malay A.D."/>
            <person name="Moran D.A.P."/>
            <person name="Tomita M."/>
            <person name="Numata K."/>
            <person name="Arakawa K."/>
        </authorList>
    </citation>
    <scope>NUCLEOTIDE SEQUENCE</scope>
</reference>
<comment type="caution">
    <text evidence="4">The sequence shown here is derived from an EMBL/GenBank/DDBJ whole genome shotgun (WGS) entry which is preliminary data.</text>
</comment>
<proteinExistence type="predicted"/>
<keyword evidence="5" id="KW-1185">Reference proteome</keyword>
<feature type="compositionally biased region" description="Polar residues" evidence="2">
    <location>
        <begin position="336"/>
        <end position="345"/>
    </location>
</feature>
<keyword evidence="1" id="KW-0863">Zinc-finger</keyword>
<feature type="region of interest" description="Disordered" evidence="2">
    <location>
        <begin position="1"/>
        <end position="21"/>
    </location>
</feature>
<dbReference type="GO" id="GO:0008270">
    <property type="term" value="F:zinc ion binding"/>
    <property type="evidence" value="ECO:0007669"/>
    <property type="project" value="UniProtKB-KW"/>
</dbReference>
<evidence type="ECO:0000259" key="3">
    <source>
        <dbReference type="PROSITE" id="PS50158"/>
    </source>
</evidence>
<feature type="domain" description="CCHC-type" evidence="3">
    <location>
        <begin position="314"/>
        <end position="330"/>
    </location>
</feature>